<dbReference type="OrthoDB" id="427480at2759"/>
<keyword evidence="1" id="KW-1133">Transmembrane helix</keyword>
<feature type="domain" description="Protein kinase" evidence="2">
    <location>
        <begin position="177"/>
        <end position="550"/>
    </location>
</feature>
<keyword evidence="1" id="KW-0472">Membrane</keyword>
<dbReference type="InterPro" id="IPR004147">
    <property type="entry name" value="ABC1_dom"/>
</dbReference>
<reference evidence="4" key="1">
    <citation type="submission" date="2015-09" db="EMBL/GenBank/DDBJ databases">
        <authorList>
            <consortium name="Pathogen Informatics"/>
        </authorList>
    </citation>
    <scope>NUCLEOTIDE SEQUENCE [LARGE SCALE GENOMIC DNA]</scope>
    <source>
        <strain evidence="4">Lake Konstanz</strain>
    </source>
</reference>
<organism evidence="3 4">
    <name type="scientific">Bodo saltans</name>
    <name type="common">Flagellated protozoan</name>
    <dbReference type="NCBI Taxonomy" id="75058"/>
    <lineage>
        <taxon>Eukaryota</taxon>
        <taxon>Discoba</taxon>
        <taxon>Euglenozoa</taxon>
        <taxon>Kinetoplastea</taxon>
        <taxon>Metakinetoplastina</taxon>
        <taxon>Eubodonida</taxon>
        <taxon>Bodonidae</taxon>
        <taxon>Bodo</taxon>
    </lineage>
</organism>
<dbReference type="PROSITE" id="PS50011">
    <property type="entry name" value="PROTEIN_KINASE_DOM"/>
    <property type="match status" value="1"/>
</dbReference>
<accession>A0A0S4IL12</accession>
<dbReference type="SUPFAM" id="SSF56112">
    <property type="entry name" value="Protein kinase-like (PK-like)"/>
    <property type="match status" value="1"/>
</dbReference>
<dbReference type="PANTHER" id="PTHR45890:SF3">
    <property type="entry name" value="PROTEIN KINASE DOMAIN-CONTAINING PROTEIN"/>
    <property type="match status" value="1"/>
</dbReference>
<dbReference type="InterPro" id="IPR000719">
    <property type="entry name" value="Prot_kinase_dom"/>
</dbReference>
<feature type="transmembrane region" description="Helical" evidence="1">
    <location>
        <begin position="21"/>
        <end position="40"/>
    </location>
</feature>
<name>A0A0S4IL12_BODSA</name>
<dbReference type="GO" id="GO:0004672">
    <property type="term" value="F:protein kinase activity"/>
    <property type="evidence" value="ECO:0007669"/>
    <property type="project" value="InterPro"/>
</dbReference>
<keyword evidence="4" id="KW-1185">Reference proteome</keyword>
<dbReference type="InterPro" id="IPR052402">
    <property type="entry name" value="ADCK_kinase"/>
</dbReference>
<dbReference type="Proteomes" id="UP000051952">
    <property type="component" value="Unassembled WGS sequence"/>
</dbReference>
<sequence length="550" mass="62041">MTKGNTMRFLPRSRLGKVLTGVLVGIPTAAGGSLAMYIAFRAKTRPPEHMFRPLVDQEGNLLVGNEIVARPSLPAVILRALELLWIFGPMFLLYLFMRWNESSYIKWIEMLLHAVERAGPAFVKAGQWSCTRQDLFEPEFRRIFQRLYSEVAIHPFADTIKIIEEDFKAKTDTVFSSIDEVPLGSGSIGQVHLATLVGPEARKVVVKVMHPGIVQTIAKDFFLINALARFVDKNFPQFELYDLHALALAWTNHLAAQLDFRIEAEHLELFRKNFKDVDFVQFPQPLMSTQRVLVETFAPGQPATVDFLARQEVHVREVLATKGLNTWCKMLLRDNFIHGDMHPGNILIDTTDPHKPLITMIDVGLCQKITPEEGVVTHDLMESFVKWKADICTDSLLRMGTKQRFVNVEKFSKDMSSLFTRWRPAKDSDDEVVSNILQGIFETVRANYVAMDPPYVSLLFAVLVLESFIMNLNPEFNMVRHTAPWLISEGHLSPGLIKNVVLSRVDIVKREVNVIRGRTRDLIFGASNASENGKDAIGSLEGTAGVRVSA</sequence>
<dbReference type="Pfam" id="PF03109">
    <property type="entry name" value="ABC1"/>
    <property type="match status" value="1"/>
</dbReference>
<feature type="transmembrane region" description="Helical" evidence="1">
    <location>
        <begin position="76"/>
        <end position="96"/>
    </location>
</feature>
<dbReference type="PANTHER" id="PTHR45890">
    <property type="entry name" value="AARF DOMAIN CONTAINING KINASE 2 (PREDICTED)"/>
    <property type="match status" value="1"/>
</dbReference>
<evidence type="ECO:0000259" key="2">
    <source>
        <dbReference type="PROSITE" id="PS50011"/>
    </source>
</evidence>
<dbReference type="VEuPathDB" id="TriTrypDB:BSAL_52340"/>
<dbReference type="OMA" id="FQTARRF"/>
<protein>
    <submittedName>
        <fullName evidence="3">Membrane-associated protein, putative</fullName>
    </submittedName>
</protein>
<evidence type="ECO:0000313" key="3">
    <source>
        <dbReference type="EMBL" id="CUE70375.1"/>
    </source>
</evidence>
<proteinExistence type="predicted"/>
<dbReference type="GO" id="GO:0005524">
    <property type="term" value="F:ATP binding"/>
    <property type="evidence" value="ECO:0007669"/>
    <property type="project" value="InterPro"/>
</dbReference>
<dbReference type="InterPro" id="IPR011009">
    <property type="entry name" value="Kinase-like_dom_sf"/>
</dbReference>
<keyword evidence="1" id="KW-0812">Transmembrane</keyword>
<dbReference type="Gene3D" id="1.10.510.10">
    <property type="entry name" value="Transferase(Phosphotransferase) domain 1"/>
    <property type="match status" value="1"/>
</dbReference>
<evidence type="ECO:0000313" key="4">
    <source>
        <dbReference type="Proteomes" id="UP000051952"/>
    </source>
</evidence>
<dbReference type="AlphaFoldDB" id="A0A0S4IL12"/>
<dbReference type="EMBL" id="CYKH01000082">
    <property type="protein sequence ID" value="CUE70375.1"/>
    <property type="molecule type" value="Genomic_DNA"/>
</dbReference>
<evidence type="ECO:0000256" key="1">
    <source>
        <dbReference type="SAM" id="Phobius"/>
    </source>
</evidence>
<gene>
    <name evidence="3" type="ORF">BSAL_52340</name>
</gene>